<evidence type="ECO:0000256" key="12">
    <source>
        <dbReference type="ARBA" id="ARBA00022998"/>
    </source>
</evidence>
<feature type="binding site" evidence="16">
    <location>
        <begin position="1262"/>
        <end position="1266"/>
    </location>
    <ligand>
        <name>ATP</name>
        <dbReference type="ChEBI" id="CHEBI:30616"/>
    </ligand>
</feature>
<evidence type="ECO:0000256" key="10">
    <source>
        <dbReference type="ARBA" id="ARBA00022842"/>
    </source>
</evidence>
<dbReference type="GO" id="GO:0035556">
    <property type="term" value="P:intracellular signal transduction"/>
    <property type="evidence" value="ECO:0007669"/>
    <property type="project" value="InterPro"/>
</dbReference>
<feature type="binding site" evidence="16">
    <location>
        <begin position="373"/>
        <end position="375"/>
    </location>
    <ligand>
        <name>ATP</name>
        <dbReference type="ChEBI" id="CHEBI:30616"/>
    </ligand>
</feature>
<name>A0A7F5R276_AGRPL</name>
<organism evidence="22 23">
    <name type="scientific">Agrilus planipennis</name>
    <name type="common">Emerald ash borer</name>
    <name type="synonym">Agrilus marcopoli</name>
    <dbReference type="NCBI Taxonomy" id="224129"/>
    <lineage>
        <taxon>Eukaryota</taxon>
        <taxon>Metazoa</taxon>
        <taxon>Ecdysozoa</taxon>
        <taxon>Arthropoda</taxon>
        <taxon>Hexapoda</taxon>
        <taxon>Insecta</taxon>
        <taxon>Pterygota</taxon>
        <taxon>Neoptera</taxon>
        <taxon>Endopterygota</taxon>
        <taxon>Coleoptera</taxon>
        <taxon>Polyphaga</taxon>
        <taxon>Elateriformia</taxon>
        <taxon>Buprestoidea</taxon>
        <taxon>Buprestidae</taxon>
        <taxon>Agrilinae</taxon>
        <taxon>Agrilus</taxon>
    </lineage>
</organism>
<feature type="region of interest" description="Disordered" evidence="19">
    <location>
        <begin position="17"/>
        <end position="72"/>
    </location>
</feature>
<feature type="binding site" evidence="16">
    <location>
        <position position="1302"/>
    </location>
    <ligand>
        <name>ATP</name>
        <dbReference type="ChEBI" id="CHEBI:30616"/>
    </ligand>
</feature>
<evidence type="ECO:0000256" key="7">
    <source>
        <dbReference type="ARBA" id="ARBA00022737"/>
    </source>
</evidence>
<dbReference type="Proteomes" id="UP000192223">
    <property type="component" value="Unplaced"/>
</dbReference>
<dbReference type="GO" id="GO:0005524">
    <property type="term" value="F:ATP binding"/>
    <property type="evidence" value="ECO:0007669"/>
    <property type="project" value="UniProtKB-KW"/>
</dbReference>
<dbReference type="PANTHER" id="PTHR45627">
    <property type="entry name" value="ADENYLATE CYCLASE TYPE 1"/>
    <property type="match status" value="1"/>
</dbReference>
<evidence type="ECO:0000256" key="11">
    <source>
        <dbReference type="ARBA" id="ARBA00022989"/>
    </source>
</evidence>
<keyword evidence="5 20" id="KW-0812">Transmembrane</keyword>
<feature type="binding site" evidence="17">
    <location>
        <position position="375"/>
    </location>
    <ligand>
        <name>Mg(2+)</name>
        <dbReference type="ChEBI" id="CHEBI:18420"/>
        <label>2</label>
        <note>catalytic</note>
    </ligand>
</feature>
<evidence type="ECO:0000256" key="20">
    <source>
        <dbReference type="SAM" id="Phobius"/>
    </source>
</evidence>
<dbReference type="Pfam" id="PF06327">
    <property type="entry name" value="Adcy_cons_dom"/>
    <property type="match status" value="1"/>
</dbReference>
<evidence type="ECO:0000256" key="15">
    <source>
        <dbReference type="ARBA" id="ARBA00023239"/>
    </source>
</evidence>
<keyword evidence="12" id="KW-0115">cAMP biosynthesis</keyword>
<accession>A0A7F5R276</accession>
<feature type="compositionally biased region" description="Basic and acidic residues" evidence="19">
    <location>
        <begin position="20"/>
        <end position="30"/>
    </location>
</feature>
<reference evidence="23" key="1">
    <citation type="submission" date="2025-08" db="UniProtKB">
        <authorList>
            <consortium name="RefSeq"/>
        </authorList>
    </citation>
    <scope>IDENTIFICATION</scope>
    <source>
        <tissue evidence="23">Entire body</tissue>
    </source>
</reference>
<evidence type="ECO:0000256" key="8">
    <source>
        <dbReference type="ARBA" id="ARBA00022741"/>
    </source>
</evidence>
<dbReference type="GeneID" id="108732988"/>
<dbReference type="FunFam" id="3.30.70.1230:FF:000001">
    <property type="entry name" value="Adenylate cyclase"/>
    <property type="match status" value="1"/>
</dbReference>
<feature type="transmembrane region" description="Helical" evidence="20">
    <location>
        <begin position="215"/>
        <end position="233"/>
    </location>
</feature>
<feature type="domain" description="Guanylate cyclase" evidence="21">
    <location>
        <begin position="326"/>
        <end position="453"/>
    </location>
</feature>
<protein>
    <recommendedName>
        <fullName evidence="4">adenylate cyclase</fullName>
        <ecNumber evidence="4">4.6.1.1</ecNumber>
    </recommendedName>
</protein>
<dbReference type="GO" id="GO:0006171">
    <property type="term" value="P:cAMP biosynthetic process"/>
    <property type="evidence" value="ECO:0007669"/>
    <property type="project" value="UniProtKB-KW"/>
</dbReference>
<dbReference type="FunCoup" id="A0A7F5R276">
    <property type="interactions" value="87"/>
</dbReference>
<comment type="subcellular location">
    <subcellularLocation>
        <location evidence="3">Membrane</location>
        <topology evidence="3">Multi-pass membrane protein</topology>
    </subcellularLocation>
</comment>
<proteinExistence type="inferred from homology"/>
<feature type="transmembrane region" description="Helical" evidence="20">
    <location>
        <begin position="931"/>
        <end position="951"/>
    </location>
</feature>
<keyword evidence="11 20" id="KW-1133">Transmembrane helix</keyword>
<feature type="binding site" evidence="17">
    <location>
        <position position="332"/>
    </location>
    <ligand>
        <name>Mg(2+)</name>
        <dbReference type="ChEBI" id="CHEBI:18420"/>
        <label>2</label>
        <note>catalytic</note>
    </ligand>
</feature>
<evidence type="ECO:0000256" key="6">
    <source>
        <dbReference type="ARBA" id="ARBA00022723"/>
    </source>
</evidence>
<keyword evidence="9 16" id="KW-0067">ATP-binding</keyword>
<evidence type="ECO:0000256" key="19">
    <source>
        <dbReference type="SAM" id="MobiDB-lite"/>
    </source>
</evidence>
<feature type="transmembrane region" description="Helical" evidence="20">
    <location>
        <begin position="190"/>
        <end position="209"/>
    </location>
</feature>
<evidence type="ECO:0000256" key="17">
    <source>
        <dbReference type="PIRSR" id="PIRSR039050-51"/>
    </source>
</evidence>
<dbReference type="PROSITE" id="PS00452">
    <property type="entry name" value="GUANYLATE_CYCLASE_1"/>
    <property type="match status" value="2"/>
</dbReference>
<dbReference type="PROSITE" id="PS50125">
    <property type="entry name" value="GUANYLATE_CYCLASE_2"/>
    <property type="match status" value="2"/>
</dbReference>
<evidence type="ECO:0000256" key="4">
    <source>
        <dbReference type="ARBA" id="ARBA00012201"/>
    </source>
</evidence>
<evidence type="ECO:0000313" key="22">
    <source>
        <dbReference type="Proteomes" id="UP000192223"/>
    </source>
</evidence>
<keyword evidence="14" id="KW-0325">Glycoprotein</keyword>
<gene>
    <name evidence="23" type="primary">LOC108732988</name>
</gene>
<dbReference type="Pfam" id="PF00211">
    <property type="entry name" value="Guanylate_cyc"/>
    <property type="match status" value="2"/>
</dbReference>
<dbReference type="GO" id="GO:0005886">
    <property type="term" value="C:plasma membrane"/>
    <property type="evidence" value="ECO:0007669"/>
    <property type="project" value="InterPro"/>
</dbReference>
<comment type="similarity">
    <text evidence="18">Belongs to the adenylyl cyclase class-4/guanylyl cyclase family.</text>
</comment>
<dbReference type="InterPro" id="IPR009398">
    <property type="entry name" value="Adcy_conserved_dom"/>
</dbReference>
<evidence type="ECO:0000256" key="9">
    <source>
        <dbReference type="ARBA" id="ARBA00022840"/>
    </source>
</evidence>
<evidence type="ECO:0000256" key="3">
    <source>
        <dbReference type="ARBA" id="ARBA00004141"/>
    </source>
</evidence>
<dbReference type="GO" id="GO:0046872">
    <property type="term" value="F:metal ion binding"/>
    <property type="evidence" value="ECO:0007669"/>
    <property type="project" value="UniProtKB-KW"/>
</dbReference>
<feature type="transmembrane region" description="Helical" evidence="20">
    <location>
        <begin position="666"/>
        <end position="686"/>
    </location>
</feature>
<dbReference type="RefSeq" id="XP_025829382.1">
    <property type="nucleotide sequence ID" value="XM_025973597.1"/>
</dbReference>
<dbReference type="KEGG" id="apln:108732988"/>
<evidence type="ECO:0000256" key="16">
    <source>
        <dbReference type="PIRSR" id="PIRSR039050-50"/>
    </source>
</evidence>
<dbReference type="GO" id="GO:0004016">
    <property type="term" value="F:adenylate cyclase activity"/>
    <property type="evidence" value="ECO:0007669"/>
    <property type="project" value="UniProtKB-EC"/>
</dbReference>
<comment type="cofactor">
    <cofactor evidence="2">
        <name>Mn(2+)</name>
        <dbReference type="ChEBI" id="CHEBI:29035"/>
    </cofactor>
</comment>
<feature type="transmembrane region" description="Helical" evidence="20">
    <location>
        <begin position="885"/>
        <end position="910"/>
    </location>
</feature>
<feature type="transmembrane region" description="Helical" evidence="20">
    <location>
        <begin position="782"/>
        <end position="798"/>
    </location>
</feature>
<dbReference type="PANTHER" id="PTHR45627:SF16">
    <property type="entry name" value="ADENYLATE CYCLASE"/>
    <property type="match status" value="1"/>
</dbReference>
<dbReference type="InterPro" id="IPR030672">
    <property type="entry name" value="Adcy"/>
</dbReference>
<feature type="transmembrane region" description="Helical" evidence="20">
    <location>
        <begin position="597"/>
        <end position="615"/>
    </location>
</feature>
<evidence type="ECO:0000259" key="21">
    <source>
        <dbReference type="PROSITE" id="PS50125"/>
    </source>
</evidence>
<keyword evidence="7" id="KW-0677">Repeat</keyword>
<keyword evidence="8 16" id="KW-0547">Nucleotide-binding</keyword>
<dbReference type="SMART" id="SM00044">
    <property type="entry name" value="CYCc"/>
    <property type="match status" value="2"/>
</dbReference>
<evidence type="ECO:0000256" key="13">
    <source>
        <dbReference type="ARBA" id="ARBA00023136"/>
    </source>
</evidence>
<feature type="binding site" evidence="16">
    <location>
        <begin position="331"/>
        <end position="336"/>
    </location>
    <ligand>
        <name>ATP</name>
        <dbReference type="ChEBI" id="CHEBI:30616"/>
    </ligand>
</feature>
<feature type="binding site" evidence="17">
    <location>
        <position position="375"/>
    </location>
    <ligand>
        <name>Mg(2+)</name>
        <dbReference type="ChEBI" id="CHEBI:18420"/>
        <label>1</label>
        <note>catalytic</note>
    </ligand>
</feature>
<dbReference type="InterPro" id="IPR029787">
    <property type="entry name" value="Nucleotide_cyclase"/>
</dbReference>
<keyword evidence="13 20" id="KW-0472">Membrane</keyword>
<comment type="catalytic activity">
    <reaction evidence="1">
        <text>ATP = 3',5'-cyclic AMP + diphosphate</text>
        <dbReference type="Rhea" id="RHEA:15389"/>
        <dbReference type="ChEBI" id="CHEBI:30616"/>
        <dbReference type="ChEBI" id="CHEBI:33019"/>
        <dbReference type="ChEBI" id="CHEBI:58165"/>
        <dbReference type="EC" id="4.6.1.1"/>
    </reaction>
</comment>
<feature type="transmembrane region" description="Helical" evidence="20">
    <location>
        <begin position="744"/>
        <end position="762"/>
    </location>
</feature>
<keyword evidence="22" id="KW-1185">Reference proteome</keyword>
<dbReference type="Gene3D" id="3.30.70.1230">
    <property type="entry name" value="Nucleotide cyclase"/>
    <property type="match status" value="2"/>
</dbReference>
<keyword evidence="15 18" id="KW-0456">Lyase</keyword>
<feature type="transmembrane region" description="Helical" evidence="20">
    <location>
        <begin position="1009"/>
        <end position="1027"/>
    </location>
</feature>
<dbReference type="FunFam" id="3.30.70.1230:FF:000002">
    <property type="entry name" value="Adenylate cyclase"/>
    <property type="match status" value="1"/>
</dbReference>
<dbReference type="Pfam" id="PF16214">
    <property type="entry name" value="AC_N"/>
    <property type="match status" value="1"/>
</dbReference>
<evidence type="ECO:0000313" key="23">
    <source>
        <dbReference type="RefSeq" id="XP_025829382.1"/>
    </source>
</evidence>
<evidence type="ECO:0000256" key="18">
    <source>
        <dbReference type="RuleBase" id="RU000405"/>
    </source>
</evidence>
<feature type="transmembrane region" description="Helical" evidence="20">
    <location>
        <begin position="720"/>
        <end position="737"/>
    </location>
</feature>
<dbReference type="InterPro" id="IPR018297">
    <property type="entry name" value="A/G_cyclase_CS"/>
</dbReference>
<feature type="transmembrane region" description="Helical" evidence="20">
    <location>
        <begin position="157"/>
        <end position="178"/>
    </location>
</feature>
<feature type="binding site" evidence="17">
    <location>
        <position position="331"/>
    </location>
    <ligand>
        <name>Mg(2+)</name>
        <dbReference type="ChEBI" id="CHEBI:18420"/>
        <label>1</label>
        <note>catalytic</note>
    </ligand>
</feature>
<sequence>MLKSTATAGLPKKDWKRRFSLRDSRRRGLDTRSQSGGSRRWTSLRHYPHMHPEQVNLTSPPSMPSTSTNSPVPEVVKKSNWQVIEHFGSTNKGSLSSSLIAVEMLYQRYFLKMNQSNMTNLISLLLVFCTGLFILVGVDFILEQYSDSLSQDRNNKLLGLISTAGGCLILYGVIFTILSRPAMNEVHLIIISYFVLITFLALEICISIFCGKLRPLAGTATTLVYTYLTYSLLPVRLKDALLFGTILMVVDLLEMGYIAECSPKEIWSSSIVLLCTNIAGTCTHYPREIAQRKAFLETRQCIEARLKIQRENQQQRLCMKVSILINILFADICGFTTLSDQCTAEELVRLLNELFARFDRLAAEHHCLRIKLLGDCYYCVSGLPEPRPDHAHCTVEMGLDMIDAIALVREVMAVNINMRVGIHTGRVHCGVLGLRKWQFDVWSNDVTLANHMESGGIPGRVHITEETLRCLNGDYEVEPGNGGERNIYLKDHSIETYLIVPQDSYRVVSTQYCFSIQTKLNGTKYHSLFSLTTRLGLGEAADEKNPEDEVNEYLMKAIDARSIDRLRSEHCRPLLLTFREADKETKYAKERDRMLKLYFLCSIVCFVTILTTELIHERNVYTLVCAITLFLILVAVQLVVVVERVQSIGGTLHKISRAIHGNRNNAQILSTFVIFLVFCMALASTLPSPSSTYVRNETIIDTLDSTDDSVIYYLHSTDRFLLLILISMIACAVYQVLISLLKTILMLIMMAGYFHIFFLRKFEYESTYKTGSVTGTSLTMEYVSVVVVIGFVLALIIHSQQTEATYRLDFVWKLQATEEKEDMEHLEAYNKKLLANILPVHVAEHFLNSDNNDVMLFDVVKIFYCYLSFYNKGYERDLYFYFRNVYTLVCAITLFLILVAVQLVVVVERVQSIGGTLHKISRAIHGNRNNAQILSTFVIFLVFCMALASTLPSPSSTYVRNETIIDTLDSTDDSVIYYLHSTDRFLLLILISMIACAVYQVLISLLKTILMLIMMAGYFHIFFLRKFEYESTYKTGSVTGTSLTMEYVSVVVVIGFVLALIIHSQQTEATYRLDFVWKLQATEEKEDMEHLEAYNKKLLANILPVHVAEHFLNSDNNDELYHEQCSFVCIMFASIPNFSEFYVELEANNEGVECLRLLNEIIADFDELLSDEAFFYIEKIKSTGATYMAASGLTQQTCDMKDFKHVTAMADYALRIREQLNVVNEHSFNNFRIRIGINIGPVVAGVIGARKPQYDIWGNAVNVASRMDSTGILDKIQVTKEVYQILKTKGYPLTCRGTIDVKGKGNMETYLLEGPRDVDVKPEPNVIVNPLCDTN</sequence>
<dbReference type="GO" id="GO:0007189">
    <property type="term" value="P:adenylate cyclase-activating G protein-coupled receptor signaling pathway"/>
    <property type="evidence" value="ECO:0007669"/>
    <property type="project" value="TreeGrafter"/>
</dbReference>
<comment type="cofactor">
    <cofactor evidence="17">
        <name>Mg(2+)</name>
        <dbReference type="ChEBI" id="CHEBI:18420"/>
    </cofactor>
    <cofactor evidence="17">
        <name>Mn(2+)</name>
        <dbReference type="ChEBI" id="CHEBI:29035"/>
    </cofactor>
    <text evidence="17">Binds 2 magnesium ions per subunit. Is also active with manganese (in vitro).</text>
</comment>
<feature type="transmembrane region" description="Helical" evidence="20">
    <location>
        <begin position="621"/>
        <end position="645"/>
    </location>
</feature>
<feature type="binding site" evidence="17">
    <location>
        <position position="331"/>
    </location>
    <ligand>
        <name>Mg(2+)</name>
        <dbReference type="ChEBI" id="CHEBI:18420"/>
        <label>2</label>
        <note>catalytic</note>
    </ligand>
</feature>
<evidence type="ECO:0000256" key="14">
    <source>
        <dbReference type="ARBA" id="ARBA00023180"/>
    </source>
</evidence>
<dbReference type="PIRSF" id="PIRSF039050">
    <property type="entry name" value="Ade_cyc"/>
    <property type="match status" value="1"/>
</dbReference>
<dbReference type="SUPFAM" id="SSF55073">
    <property type="entry name" value="Nucleotide cyclase"/>
    <property type="match status" value="2"/>
</dbReference>
<feature type="domain" description="Guanylate cyclase" evidence="21">
    <location>
        <begin position="1129"/>
        <end position="1268"/>
    </location>
</feature>
<feature type="binding site" evidence="16">
    <location>
        <begin position="1255"/>
        <end position="1257"/>
    </location>
    <ligand>
        <name>ATP</name>
        <dbReference type="ChEBI" id="CHEBI:30616"/>
    </ligand>
</feature>
<feature type="transmembrane region" description="Helical" evidence="20">
    <location>
        <begin position="121"/>
        <end position="142"/>
    </location>
</feature>
<feature type="binding site" evidence="16">
    <location>
        <position position="419"/>
    </location>
    <ligand>
        <name>ATP</name>
        <dbReference type="ChEBI" id="CHEBI:30616"/>
    </ligand>
</feature>
<evidence type="ECO:0000256" key="2">
    <source>
        <dbReference type="ARBA" id="ARBA00001936"/>
    </source>
</evidence>
<dbReference type="EC" id="4.6.1.1" evidence="4"/>
<feature type="compositionally biased region" description="Low complexity" evidence="19">
    <location>
        <begin position="58"/>
        <end position="72"/>
    </location>
</feature>
<feature type="transmembrane region" description="Helical" evidence="20">
    <location>
        <begin position="1047"/>
        <end position="1063"/>
    </location>
</feature>
<dbReference type="InterPro" id="IPR001054">
    <property type="entry name" value="A/G_cyclase"/>
</dbReference>
<keyword evidence="10 17" id="KW-0460">Magnesium</keyword>
<feature type="binding site" evidence="16">
    <location>
        <position position="1181"/>
    </location>
    <ligand>
        <name>ATP</name>
        <dbReference type="ChEBI" id="CHEBI:30616"/>
    </ligand>
</feature>
<keyword evidence="6 17" id="KW-0479">Metal-binding</keyword>
<keyword evidence="17" id="KW-0464">Manganese</keyword>
<dbReference type="InterPro" id="IPR032628">
    <property type="entry name" value="AC_N"/>
</dbReference>
<dbReference type="CDD" id="cd07302">
    <property type="entry name" value="CHD"/>
    <property type="match status" value="2"/>
</dbReference>
<evidence type="ECO:0000256" key="1">
    <source>
        <dbReference type="ARBA" id="ARBA00001593"/>
    </source>
</evidence>
<evidence type="ECO:0000256" key="5">
    <source>
        <dbReference type="ARBA" id="ARBA00022692"/>
    </source>
</evidence>
<dbReference type="OrthoDB" id="2107370at2759"/>
<dbReference type="InParanoid" id="A0A7F5R276"/>